<feature type="compositionally biased region" description="Polar residues" evidence="5">
    <location>
        <begin position="410"/>
        <end position="420"/>
    </location>
</feature>
<feature type="region of interest" description="Disordered" evidence="5">
    <location>
        <begin position="410"/>
        <end position="436"/>
    </location>
</feature>
<reference evidence="7" key="1">
    <citation type="submission" date="2024-02" db="UniProtKB">
        <authorList>
            <consortium name="WormBaseParasite"/>
        </authorList>
    </citation>
    <scope>IDENTIFICATION</scope>
</reference>
<feature type="compositionally biased region" description="Polar residues" evidence="5">
    <location>
        <begin position="48"/>
        <end position="57"/>
    </location>
</feature>
<keyword evidence="2" id="KW-0217">Developmental protein</keyword>
<name>A0AAF3F0P5_9BILA</name>
<feature type="region of interest" description="Disordered" evidence="5">
    <location>
        <begin position="1"/>
        <end position="87"/>
    </location>
</feature>
<dbReference type="Proteomes" id="UP000887575">
    <property type="component" value="Unassembled WGS sequence"/>
</dbReference>
<dbReference type="AlphaFoldDB" id="A0AAF3F0P5"/>
<protein>
    <submittedName>
        <fullName evidence="7">Uncharacterized protein</fullName>
    </submittedName>
</protein>
<keyword evidence="3" id="KW-0539">Nucleus</keyword>
<accession>A0AAF3F0P5</accession>
<comment type="similarity">
    <text evidence="4">Belongs to the DONSON family.</text>
</comment>
<keyword evidence="6" id="KW-1185">Reference proteome</keyword>
<dbReference type="GO" id="GO:0005634">
    <property type="term" value="C:nucleus"/>
    <property type="evidence" value="ECO:0007669"/>
    <property type="project" value="UniProtKB-SubCell"/>
</dbReference>
<comment type="subcellular location">
    <subcellularLocation>
        <location evidence="1">Nucleus</location>
    </subcellularLocation>
</comment>
<evidence type="ECO:0000256" key="3">
    <source>
        <dbReference type="ARBA" id="ARBA00023242"/>
    </source>
</evidence>
<dbReference type="PANTHER" id="PTHR12972:SF0">
    <property type="entry name" value="PROTEIN DOWNSTREAM NEIGHBOR OF SON"/>
    <property type="match status" value="1"/>
</dbReference>
<dbReference type="PANTHER" id="PTHR12972">
    <property type="entry name" value="DOWNSTREAM NEIGHBOR OF SON"/>
    <property type="match status" value="1"/>
</dbReference>
<evidence type="ECO:0000313" key="7">
    <source>
        <dbReference type="WBParaSite" id="MBELARI_LOCUS19920"/>
    </source>
</evidence>
<dbReference type="WBParaSite" id="MBELARI_LOCUS19920">
    <property type="protein sequence ID" value="MBELARI_LOCUS19920"/>
    <property type="gene ID" value="MBELARI_LOCUS19920"/>
</dbReference>
<evidence type="ECO:0000256" key="5">
    <source>
        <dbReference type="SAM" id="MobiDB-lite"/>
    </source>
</evidence>
<evidence type="ECO:0000256" key="1">
    <source>
        <dbReference type="ARBA" id="ARBA00004123"/>
    </source>
</evidence>
<evidence type="ECO:0000256" key="4">
    <source>
        <dbReference type="ARBA" id="ARBA00025806"/>
    </source>
</evidence>
<sequence length="612" mass="68577">MNSKPSSPAWRNPRDVLKNSIRRRTRRSLAPDVANSPAADSPKEPPSRANSTNSTPKLNPFRRSPRKRPLQNNTCSTNQTGSSLIDWDDSTANDSFNSPLMKSFCNEERKFGFINRSLSCNNAEDSLYDSLCIFNEGMPTDFSENDRALFSIATPKEKEEFRTSETLPVDWRLGTKLIITSQRPFPWMKGDNTRPGSVPVKIVEPDLFNGIELFKDGLKSCLSNAPLACLEAASMCYLYPELPGMSFFPRMKSLEKSTAKGIQFTTAQKEELIGQWEECFASLFDSWRRGMRDHFYVCASPFTVFFTSYKTSEAEPSQMVDETASQTSCSAQFLHGKRKAAIVSHSNFLLRELLRKEGIKFEFSKRANGRGSERGSPQVDLDCFSADITNSQPPLFGDLQKTPVKEVGCSNSFGMHNMNGSDSDDDPDENSPTKAVYDSAKAKNNGVTPKLSRYRSFDHARYKDDRRPNAIYINDSSSLKKLRDMLIDKETKHLTGTLSGPFAGLPPTLIASRQFLRAPLVPYRKTSKIVRQTSGDLKYICEIEGGPILNEHVMAVSSFLKSSNMVSNENAVSIRVNDKNVCNGLNSIGQNVEWTEIFVEPNGFRWKIEAGK</sequence>
<feature type="compositionally biased region" description="Polar residues" evidence="5">
    <location>
        <begin position="70"/>
        <end position="83"/>
    </location>
</feature>
<dbReference type="InterPro" id="IPR024861">
    <property type="entry name" value="Donson"/>
</dbReference>
<evidence type="ECO:0000313" key="6">
    <source>
        <dbReference type="Proteomes" id="UP000887575"/>
    </source>
</evidence>
<proteinExistence type="inferred from homology"/>
<dbReference type="GO" id="GO:0033260">
    <property type="term" value="P:nuclear DNA replication"/>
    <property type="evidence" value="ECO:0007669"/>
    <property type="project" value="TreeGrafter"/>
</dbReference>
<evidence type="ECO:0000256" key="2">
    <source>
        <dbReference type="ARBA" id="ARBA00022473"/>
    </source>
</evidence>
<organism evidence="6 7">
    <name type="scientific">Mesorhabditis belari</name>
    <dbReference type="NCBI Taxonomy" id="2138241"/>
    <lineage>
        <taxon>Eukaryota</taxon>
        <taxon>Metazoa</taxon>
        <taxon>Ecdysozoa</taxon>
        <taxon>Nematoda</taxon>
        <taxon>Chromadorea</taxon>
        <taxon>Rhabditida</taxon>
        <taxon>Rhabditina</taxon>
        <taxon>Rhabditomorpha</taxon>
        <taxon>Rhabditoidea</taxon>
        <taxon>Rhabditidae</taxon>
        <taxon>Mesorhabditinae</taxon>
        <taxon>Mesorhabditis</taxon>
    </lineage>
</organism>